<accession>C6LEV7</accession>
<gene>
    <name evidence="1" type="ORF">BRYFOR_07158</name>
</gene>
<name>C6LEV7_9FIRM</name>
<evidence type="ECO:0000313" key="2">
    <source>
        <dbReference type="Proteomes" id="UP000005561"/>
    </source>
</evidence>
<dbReference type="EMBL" id="ACCL02000009">
    <property type="protein sequence ID" value="EET60696.1"/>
    <property type="molecule type" value="Genomic_DNA"/>
</dbReference>
<dbReference type="Proteomes" id="UP000005561">
    <property type="component" value="Unassembled WGS sequence"/>
</dbReference>
<protein>
    <submittedName>
        <fullName evidence="1">Uncharacterized protein</fullName>
    </submittedName>
</protein>
<sequence>MECRAIIKRLSGPENQTARYNSRNVFWDSPRVTTGHFKNRLLAAKSYCE</sequence>
<evidence type="ECO:0000313" key="1">
    <source>
        <dbReference type="EMBL" id="EET60696.1"/>
    </source>
</evidence>
<proteinExistence type="predicted"/>
<dbReference type="AlphaFoldDB" id="C6LEV7"/>
<reference evidence="1" key="1">
    <citation type="submission" date="2009-07" db="EMBL/GenBank/DDBJ databases">
        <authorList>
            <person name="Weinstock G."/>
            <person name="Sodergren E."/>
            <person name="Clifton S."/>
            <person name="Fulton L."/>
            <person name="Fulton B."/>
            <person name="Courtney L."/>
            <person name="Fronick C."/>
            <person name="Harrison M."/>
            <person name="Strong C."/>
            <person name="Farmer C."/>
            <person name="Delahaunty K."/>
            <person name="Markovic C."/>
            <person name="Hall O."/>
            <person name="Minx P."/>
            <person name="Tomlinson C."/>
            <person name="Mitreva M."/>
            <person name="Nelson J."/>
            <person name="Hou S."/>
            <person name="Wollam A."/>
            <person name="Pepin K.H."/>
            <person name="Johnson M."/>
            <person name="Bhonagiri V."/>
            <person name="Nash W.E."/>
            <person name="Warren W."/>
            <person name="Chinwalla A."/>
            <person name="Mardis E.R."/>
            <person name="Wilson R.K."/>
        </authorList>
    </citation>
    <scope>NUCLEOTIDE SEQUENCE [LARGE SCALE GENOMIC DNA]</scope>
    <source>
        <strain evidence="1">DSM 14469</strain>
    </source>
</reference>
<keyword evidence="2" id="KW-1185">Reference proteome</keyword>
<organism evidence="1 2">
    <name type="scientific">Marvinbryantia formatexigens DSM 14469</name>
    <dbReference type="NCBI Taxonomy" id="478749"/>
    <lineage>
        <taxon>Bacteria</taxon>
        <taxon>Bacillati</taxon>
        <taxon>Bacillota</taxon>
        <taxon>Clostridia</taxon>
        <taxon>Lachnospirales</taxon>
        <taxon>Lachnospiraceae</taxon>
        <taxon>Marvinbryantia</taxon>
    </lineage>
</organism>
<comment type="caution">
    <text evidence="1">The sequence shown here is derived from an EMBL/GenBank/DDBJ whole genome shotgun (WGS) entry which is preliminary data.</text>
</comment>